<dbReference type="EMBL" id="FNGI01000003">
    <property type="protein sequence ID" value="SDL41330.1"/>
    <property type="molecule type" value="Genomic_DNA"/>
</dbReference>
<dbReference type="InterPro" id="IPR000847">
    <property type="entry name" value="LysR_HTH_N"/>
</dbReference>
<dbReference type="GO" id="GO:2000142">
    <property type="term" value="P:regulation of DNA-templated transcription initiation"/>
    <property type="evidence" value="ECO:0007669"/>
    <property type="project" value="TreeGrafter"/>
</dbReference>
<keyword evidence="2" id="KW-0805">Transcription regulation</keyword>
<evidence type="ECO:0000256" key="3">
    <source>
        <dbReference type="ARBA" id="ARBA00023125"/>
    </source>
</evidence>
<dbReference type="InterPro" id="IPR036390">
    <property type="entry name" value="WH_DNA-bd_sf"/>
</dbReference>
<name>A0A1G9JUJ9_9GAMM</name>
<gene>
    <name evidence="7" type="ORF">SAMN05661010_01636</name>
</gene>
<comment type="similarity">
    <text evidence="1">Belongs to the LysR transcriptional regulatory family.</text>
</comment>
<dbReference type="PANTHER" id="PTHR30293">
    <property type="entry name" value="TRANSCRIPTIONAL REGULATORY PROTEIN NAC-RELATED"/>
    <property type="match status" value="1"/>
</dbReference>
<evidence type="ECO:0000256" key="2">
    <source>
        <dbReference type="ARBA" id="ARBA00023015"/>
    </source>
</evidence>
<dbReference type="PROSITE" id="PS50931">
    <property type="entry name" value="HTH_LYSR"/>
    <property type="match status" value="1"/>
</dbReference>
<keyword evidence="8" id="KW-1185">Reference proteome</keyword>
<keyword evidence="4" id="KW-0010">Activator</keyword>
<dbReference type="Pfam" id="PF00126">
    <property type="entry name" value="HTH_1"/>
    <property type="match status" value="1"/>
</dbReference>
<protein>
    <submittedName>
        <fullName evidence="7">DNA-binding transcriptional regulator, LysR family</fullName>
    </submittedName>
</protein>
<dbReference type="RefSeq" id="WP_089727383.1">
    <property type="nucleotide sequence ID" value="NZ_FNGI01000003.1"/>
</dbReference>
<feature type="domain" description="HTH lysR-type" evidence="6">
    <location>
        <begin position="1"/>
        <end position="58"/>
    </location>
</feature>
<dbReference type="Pfam" id="PF03466">
    <property type="entry name" value="LysR_substrate"/>
    <property type="match status" value="1"/>
</dbReference>
<dbReference type="AlphaFoldDB" id="A0A1G9JUJ9"/>
<dbReference type="SUPFAM" id="SSF53850">
    <property type="entry name" value="Periplasmic binding protein-like II"/>
    <property type="match status" value="1"/>
</dbReference>
<evidence type="ECO:0000259" key="6">
    <source>
        <dbReference type="PROSITE" id="PS50931"/>
    </source>
</evidence>
<dbReference type="Gene3D" id="1.10.10.10">
    <property type="entry name" value="Winged helix-like DNA-binding domain superfamily/Winged helix DNA-binding domain"/>
    <property type="match status" value="1"/>
</dbReference>
<accession>A0A1G9JUJ9</accession>
<organism evidence="7 8">
    <name type="scientific">Modicisalibacter muralis</name>
    <dbReference type="NCBI Taxonomy" id="119000"/>
    <lineage>
        <taxon>Bacteria</taxon>
        <taxon>Pseudomonadati</taxon>
        <taxon>Pseudomonadota</taxon>
        <taxon>Gammaproteobacteria</taxon>
        <taxon>Oceanospirillales</taxon>
        <taxon>Halomonadaceae</taxon>
        <taxon>Modicisalibacter</taxon>
    </lineage>
</organism>
<dbReference type="PANTHER" id="PTHR30293:SF0">
    <property type="entry name" value="NITROGEN ASSIMILATION REGULATORY PROTEIN NAC"/>
    <property type="match status" value="1"/>
</dbReference>
<evidence type="ECO:0000256" key="4">
    <source>
        <dbReference type="ARBA" id="ARBA00023159"/>
    </source>
</evidence>
<dbReference type="InterPro" id="IPR005119">
    <property type="entry name" value="LysR_subst-bd"/>
</dbReference>
<proteinExistence type="inferred from homology"/>
<dbReference type="Gene3D" id="3.40.190.290">
    <property type="match status" value="1"/>
</dbReference>
<dbReference type="InterPro" id="IPR036388">
    <property type="entry name" value="WH-like_DNA-bd_sf"/>
</dbReference>
<dbReference type="GO" id="GO:0003677">
    <property type="term" value="F:DNA binding"/>
    <property type="evidence" value="ECO:0007669"/>
    <property type="project" value="UniProtKB-KW"/>
</dbReference>
<evidence type="ECO:0000313" key="7">
    <source>
        <dbReference type="EMBL" id="SDL41330.1"/>
    </source>
</evidence>
<dbReference type="SUPFAM" id="SSF46785">
    <property type="entry name" value="Winged helix' DNA-binding domain"/>
    <property type="match status" value="1"/>
</dbReference>
<keyword evidence="5" id="KW-0804">Transcription</keyword>
<dbReference type="PRINTS" id="PR00039">
    <property type="entry name" value="HTHLYSR"/>
</dbReference>
<evidence type="ECO:0000256" key="1">
    <source>
        <dbReference type="ARBA" id="ARBA00009437"/>
    </source>
</evidence>
<evidence type="ECO:0000313" key="8">
    <source>
        <dbReference type="Proteomes" id="UP000198654"/>
    </source>
</evidence>
<reference evidence="7 8" key="1">
    <citation type="submission" date="2016-10" db="EMBL/GenBank/DDBJ databases">
        <authorList>
            <person name="de Groot N.N."/>
        </authorList>
    </citation>
    <scope>NUCLEOTIDE SEQUENCE [LARGE SCALE GENOMIC DNA]</scope>
    <source>
        <strain evidence="7 8">DSM 14789</strain>
    </source>
</reference>
<dbReference type="STRING" id="119000.SAMN05661010_01636"/>
<dbReference type="FunFam" id="1.10.10.10:FF:000001">
    <property type="entry name" value="LysR family transcriptional regulator"/>
    <property type="match status" value="1"/>
</dbReference>
<sequence>MELRQLKYFICLYEEGSVTRAAQRLNIVQPALSAQIAKLEEEFGQVLFERTPKGMKPTDAGNQAYRTFQPLLSKLLEARHGMINLAGEITGRVSVGLIASATTTALPDVLQFFTQNHPEVEIYVTTGYTQDLIDSVLSGTLDLAVINQNRQLDSLASTGVADESLFVVTGGPSRLSDEIANVRFQDLQRMKLVLPSRRHGLRTLIDQAFAACGLSLKPRLEIDDLLAIEEFVRHSDWVSILPAIAIHDGLKAGVLHVHSLESPGISRHVACVHSHRCPLSPAARLFVESISKNMLATIEAIEFYKGANVFLQAR</sequence>
<keyword evidence="3 7" id="KW-0238">DNA-binding</keyword>
<dbReference type="GO" id="GO:0003700">
    <property type="term" value="F:DNA-binding transcription factor activity"/>
    <property type="evidence" value="ECO:0007669"/>
    <property type="project" value="InterPro"/>
</dbReference>
<dbReference type="Proteomes" id="UP000198654">
    <property type="component" value="Unassembled WGS sequence"/>
</dbReference>
<dbReference type="OrthoDB" id="8839922at2"/>
<dbReference type="CDD" id="cd05466">
    <property type="entry name" value="PBP2_LTTR_substrate"/>
    <property type="match status" value="1"/>
</dbReference>
<evidence type="ECO:0000256" key="5">
    <source>
        <dbReference type="ARBA" id="ARBA00023163"/>
    </source>
</evidence>